<evidence type="ECO:0000256" key="14">
    <source>
        <dbReference type="ARBA" id="ARBA00073046"/>
    </source>
</evidence>
<dbReference type="FunFam" id="1.25.10.10:FF:000445">
    <property type="entry name" value="Related to MOT1-transcriptional accessory protein"/>
    <property type="match status" value="1"/>
</dbReference>
<evidence type="ECO:0000313" key="20">
    <source>
        <dbReference type="EMBL" id="KAK3379520.1"/>
    </source>
</evidence>
<dbReference type="CDD" id="cd17999">
    <property type="entry name" value="DEXHc_Mot1"/>
    <property type="match status" value="1"/>
</dbReference>
<evidence type="ECO:0000256" key="2">
    <source>
        <dbReference type="ARBA" id="ARBA00007025"/>
    </source>
</evidence>
<evidence type="ECO:0000259" key="18">
    <source>
        <dbReference type="PROSITE" id="PS51192"/>
    </source>
</evidence>
<keyword evidence="21" id="KW-1185">Reference proteome</keyword>
<dbReference type="PROSITE" id="PS51194">
    <property type="entry name" value="HELICASE_CTER"/>
    <property type="match status" value="1"/>
</dbReference>
<evidence type="ECO:0000256" key="6">
    <source>
        <dbReference type="ARBA" id="ARBA00022806"/>
    </source>
</evidence>
<protein>
    <recommendedName>
        <fullName evidence="14">TATA-binding protein-associated factor mot1</fullName>
    </recommendedName>
    <alternativeName>
        <fullName evidence="16">Modifier of transcription 1</fullName>
    </alternativeName>
    <alternativeName>
        <fullName evidence="15">NCT transcriptional regulatory complex subunit mot1</fullName>
    </alternativeName>
</protein>
<feature type="domain" description="Helicase C-terminal" evidence="19">
    <location>
        <begin position="1661"/>
        <end position="1812"/>
    </location>
</feature>
<feature type="compositionally biased region" description="Basic and acidic residues" evidence="17">
    <location>
        <begin position="724"/>
        <end position="740"/>
    </location>
</feature>
<dbReference type="PROSITE" id="PS51192">
    <property type="entry name" value="HELICASE_ATP_BIND_1"/>
    <property type="match status" value="1"/>
</dbReference>
<dbReference type="Pfam" id="PF00271">
    <property type="entry name" value="Helicase_C"/>
    <property type="match status" value="1"/>
</dbReference>
<keyword evidence="5" id="KW-0378">Hydrolase</keyword>
<comment type="similarity">
    <text evidence="2">Belongs to the SNF2/RAD54 helicase family.</text>
</comment>
<keyword evidence="8" id="KW-0805">Transcription regulation</keyword>
<dbReference type="InterPro" id="IPR044972">
    <property type="entry name" value="Mot1"/>
</dbReference>
<feature type="region of interest" description="Disordered" evidence="17">
    <location>
        <begin position="178"/>
        <end position="266"/>
    </location>
</feature>
<dbReference type="InterPro" id="IPR014001">
    <property type="entry name" value="Helicase_ATP-bd"/>
</dbReference>
<dbReference type="Pfam" id="PF00176">
    <property type="entry name" value="SNF2-rel_dom"/>
    <property type="match status" value="1"/>
</dbReference>
<dbReference type="Pfam" id="PF12054">
    <property type="entry name" value="DUF3535"/>
    <property type="match status" value="1"/>
</dbReference>
<dbReference type="PANTHER" id="PTHR36498">
    <property type="entry name" value="TATA-BINDING PROTEIN-ASSOCIATED FACTOR 172"/>
    <property type="match status" value="1"/>
</dbReference>
<evidence type="ECO:0000256" key="1">
    <source>
        <dbReference type="ARBA" id="ARBA00004123"/>
    </source>
</evidence>
<dbReference type="InterPro" id="IPR016024">
    <property type="entry name" value="ARM-type_fold"/>
</dbReference>
<evidence type="ECO:0000259" key="19">
    <source>
        <dbReference type="PROSITE" id="PS51194"/>
    </source>
</evidence>
<feature type="domain" description="Helicase ATP-binding" evidence="18">
    <location>
        <begin position="1316"/>
        <end position="1489"/>
    </location>
</feature>
<dbReference type="Gene3D" id="1.25.10.10">
    <property type="entry name" value="Leucine-rich Repeat Variant"/>
    <property type="match status" value="2"/>
</dbReference>
<organism evidence="20 21">
    <name type="scientific">Lasiosphaeria ovina</name>
    <dbReference type="NCBI Taxonomy" id="92902"/>
    <lineage>
        <taxon>Eukaryota</taxon>
        <taxon>Fungi</taxon>
        <taxon>Dikarya</taxon>
        <taxon>Ascomycota</taxon>
        <taxon>Pezizomycotina</taxon>
        <taxon>Sordariomycetes</taxon>
        <taxon>Sordariomycetidae</taxon>
        <taxon>Sordariales</taxon>
        <taxon>Lasiosphaeriaceae</taxon>
        <taxon>Lasiosphaeria</taxon>
    </lineage>
</organism>
<evidence type="ECO:0000256" key="9">
    <source>
        <dbReference type="ARBA" id="ARBA00023125"/>
    </source>
</evidence>
<dbReference type="InterPro" id="IPR011989">
    <property type="entry name" value="ARM-like"/>
</dbReference>
<evidence type="ECO:0000256" key="7">
    <source>
        <dbReference type="ARBA" id="ARBA00022840"/>
    </source>
</evidence>
<dbReference type="FunFam" id="3.40.50.10810:FF:000009">
    <property type="entry name" value="B-TFIID TATA-box-binding protein-associated factor 1"/>
    <property type="match status" value="1"/>
</dbReference>
<evidence type="ECO:0000256" key="11">
    <source>
        <dbReference type="ARBA" id="ARBA00023242"/>
    </source>
</evidence>
<comment type="subunit">
    <text evidence="13">Forms the NCT transcriptional regulatory complex with nctA and nctB.</text>
</comment>
<dbReference type="SUPFAM" id="SSF52540">
    <property type="entry name" value="P-loop containing nucleoside triphosphate hydrolases"/>
    <property type="match status" value="2"/>
</dbReference>
<dbReference type="GO" id="GO:0017025">
    <property type="term" value="F:TBP-class protein binding"/>
    <property type="evidence" value="ECO:0007669"/>
    <property type="project" value="InterPro"/>
</dbReference>
<evidence type="ECO:0000256" key="12">
    <source>
        <dbReference type="ARBA" id="ARBA00053370"/>
    </source>
</evidence>
<dbReference type="InterPro" id="IPR049730">
    <property type="entry name" value="SNF2/RAD54-like_C"/>
</dbReference>
<dbReference type="EMBL" id="JAULSN010000002">
    <property type="protein sequence ID" value="KAK3379520.1"/>
    <property type="molecule type" value="Genomic_DNA"/>
</dbReference>
<name>A0AAE0KP26_9PEZI</name>
<dbReference type="GO" id="GO:0016887">
    <property type="term" value="F:ATP hydrolysis activity"/>
    <property type="evidence" value="ECO:0007669"/>
    <property type="project" value="InterPro"/>
</dbReference>
<feature type="region of interest" description="Disordered" evidence="17">
    <location>
        <begin position="692"/>
        <end position="742"/>
    </location>
</feature>
<feature type="compositionally biased region" description="Polar residues" evidence="17">
    <location>
        <begin position="180"/>
        <end position="194"/>
    </location>
</feature>
<feature type="compositionally biased region" description="Polar residues" evidence="17">
    <location>
        <begin position="206"/>
        <end position="221"/>
    </location>
</feature>
<evidence type="ECO:0000256" key="3">
    <source>
        <dbReference type="ARBA" id="ARBA00022737"/>
    </source>
</evidence>
<dbReference type="Proteomes" id="UP001287356">
    <property type="component" value="Unassembled WGS sequence"/>
</dbReference>
<evidence type="ECO:0000256" key="5">
    <source>
        <dbReference type="ARBA" id="ARBA00022801"/>
    </source>
</evidence>
<dbReference type="SUPFAM" id="SSF48371">
    <property type="entry name" value="ARM repeat"/>
    <property type="match status" value="1"/>
</dbReference>
<evidence type="ECO:0000256" key="10">
    <source>
        <dbReference type="ARBA" id="ARBA00023163"/>
    </source>
</evidence>
<dbReference type="InterPro" id="IPR000330">
    <property type="entry name" value="SNF2_N"/>
</dbReference>
<comment type="subcellular location">
    <subcellularLocation>
        <location evidence="1">Nucleus</location>
    </subcellularLocation>
</comment>
<dbReference type="SMART" id="SM00490">
    <property type="entry name" value="HELICc"/>
    <property type="match status" value="1"/>
</dbReference>
<evidence type="ECO:0000256" key="4">
    <source>
        <dbReference type="ARBA" id="ARBA00022741"/>
    </source>
</evidence>
<dbReference type="SMART" id="SM00487">
    <property type="entry name" value="DEXDc"/>
    <property type="match status" value="1"/>
</dbReference>
<evidence type="ECO:0000256" key="15">
    <source>
        <dbReference type="ARBA" id="ARBA00081280"/>
    </source>
</evidence>
<dbReference type="GO" id="GO:0004386">
    <property type="term" value="F:helicase activity"/>
    <property type="evidence" value="ECO:0007669"/>
    <property type="project" value="UniProtKB-KW"/>
</dbReference>
<dbReference type="Gene3D" id="3.40.50.300">
    <property type="entry name" value="P-loop containing nucleotide triphosphate hydrolases"/>
    <property type="match status" value="1"/>
</dbReference>
<comment type="caution">
    <text evidence="20">The sequence shown here is derived from an EMBL/GenBank/DDBJ whole genome shotgun (WGS) entry which is preliminary data.</text>
</comment>
<proteinExistence type="inferred from homology"/>
<evidence type="ECO:0000313" key="21">
    <source>
        <dbReference type="Proteomes" id="UP001287356"/>
    </source>
</evidence>
<dbReference type="FunFam" id="3.40.50.300:FF:000428">
    <property type="entry name" value="TATA-binding protein-associated factor 172"/>
    <property type="match status" value="1"/>
</dbReference>
<dbReference type="CDD" id="cd18793">
    <property type="entry name" value="SF2_C_SNF"/>
    <property type="match status" value="1"/>
</dbReference>
<evidence type="ECO:0000256" key="8">
    <source>
        <dbReference type="ARBA" id="ARBA00023015"/>
    </source>
</evidence>
<keyword evidence="7" id="KW-0067">ATP-binding</keyword>
<keyword evidence="4" id="KW-0547">Nucleotide-binding</keyword>
<dbReference type="FunFam" id="1.25.10.10:FF:000508">
    <property type="entry name" value="Probable helicase mot1"/>
    <property type="match status" value="1"/>
</dbReference>
<dbReference type="InterPro" id="IPR044078">
    <property type="entry name" value="Mot1_ATP-bd"/>
</dbReference>
<keyword evidence="9" id="KW-0238">DNA-binding</keyword>
<dbReference type="PANTHER" id="PTHR36498:SF1">
    <property type="entry name" value="TATA-BINDING PROTEIN-ASSOCIATED FACTOR 172"/>
    <property type="match status" value="1"/>
</dbReference>
<sequence>MASRLDRLVTILETGSTRLIRDTAVNQLADWQKQHPEELFNLLSRVVVYLRHKDWETRTTAAKAIGKIIEHASLYDPNSADEAVSSDELAAGENGFVKKEESKDFSFGLDDKDYFSLESLNIAAILKFGRALLRGGHVDYALAALEPASRLAHQKKTLNGRLGLLGRVFEDEEMPIISDNARSPSTPQDASSASAFGRQDSGANGGQSQHNEESGLSTRQLNVLKRKRKREAQKAAQGKSGFGDLSIRRSTTAGSDGFADDTLADADSKKNGKMADYFSLDRPADIDEDTKVVSEFKGPVMPIKSELETDDELDGAEWPYERLCDFLKVDLFDPQWETRHGAAMGLREIARVHGGGAGRRRGESLKENAELNRRWLDDLACRLCCVLMLDKFTDYSSDMSVAPIRETVGQTLGSVLRHVPPLSVHAIYRLLYRMVMQDDLQLDHHVWAICHGGMVGLRYVVAVRKDLLLEDSDMIDGVIKSVMKGLADMDDDVRSVSAATLIPMAKEFVTLRPGALDSLINIVWESLSNLGDDLSASTGKIMDLLATLCSFPEVLEAMKISAAQDEERSFTLLVPRLYPFLRHTITSVRLAVLKALMRFVNLGSETSQGWLTGRILRLIFQNILVERDSETLNTSMELWTALVRRLGQSPAILADEFGPHVDALMQLTLHPIGVSRHPIPMNASLFQKPSGGTYSLPGLTPVGARRSSPPEGAERATKRRRKSTKVDDVPAPAHSHDVDGHMMQGDVDLVGMDALVRSRVSAARAMGLLMSFISPSAVRAYDDAILPGLSSPYASTQLTAAIVIDEYAKNCAKGEEAARFVEPLQKIIDQDRPSHYRDLVSYVQRVRSQSQQLLHLFRDHGKVPNGKLPTLAVVVQGDEGAGPGAFSMANAEKVVGDDYERLKKAMAPGQRLIALPQLSEAREATLAVVEETKLAKDARDARIRAAAACALIAMRILPKKPSPLIKAIMDSIKMEENQELQVRSASTIARLVQLFTESGRRGPADKVVSNLVKFSCVEVAETPEFPIHALKTSVILSMQKEEDRVDHADAAKFAREARAARITRRGAKEALEILSQSFGAHLLTRVPSLQSFMEEPLAKAFAGDLPAEARDPESTFGQEIVDSMSVIRTMTPTLHPSLHPFVMRQIPLVIKALHSELSVFRYMAAKCLATICSVITVEGMTALVEKVLPSINNPIDLNFRQGAIEAIYHLIAVMGDGILPYVIFLIVPVLGRMSDSDTEIRLIATTSFATLVKLVPLEAGIPDPPGLSEELLRGRDRERTFISQLLDPKKVEPFQIPVAIKAELRSYQQEGVNWLNFLNKYHLHGILCDDMGLGKTLQTICIVASDHHQRAEEFAKTGALDVRKLPSLIVCPPTLSGHWQQEIKAYAPFLTVTTYVGPPADRKAMKDLLDKTDIVVTSYDVCRNDVDIIEKYNWNYVVLDEGHLIKNPKAKISMAVKRLGSNHRLILTGTPIQNNVVELWSLFDFLMPGFLGAEKVFLDRFAKPIANSRYSKASSKEQEAGALAIEALHKQVLPFLLRRLKEEVLNDLPPKILQNYYCDLSDLQKKLFEDFTKREVKKITEDAGRDDKEAKQHIFQALQYMRKLCNSPALVMRPDHKLYNETQSFLAKQNTSLDDVVHAPKLTALRDLLVDCGIGVEGQESSDPLYTPIKPHRALIFCQMKEMLDMVQNTVLKKLLPSVSFLRLDGGVEANRRQDIVNKFNSDPSYDVLLLTTSVGGLGLNLTGADTVIFVEHDWNPQKDLQAMDRAHRIGQKKVVNVYRLITRGTLEEKILSLQRFKIDVASTVVNQQNAGLSTMDTDQILDLFNLGDSGPNLITDKPKAGDGIEGREEDMVDIETGDVRQPGKKAAWLDGLGELWDNSQYEESFDLDGFLKTMQ</sequence>
<accession>A0AAE0KP26</accession>
<evidence type="ECO:0000256" key="16">
    <source>
        <dbReference type="ARBA" id="ARBA00081329"/>
    </source>
</evidence>
<dbReference type="InterPro" id="IPR038718">
    <property type="entry name" value="SNF2-like_sf"/>
</dbReference>
<dbReference type="InterPro" id="IPR027417">
    <property type="entry name" value="P-loop_NTPase"/>
</dbReference>
<keyword evidence="3" id="KW-0677">Repeat</keyword>
<dbReference type="InterPro" id="IPR001650">
    <property type="entry name" value="Helicase_C-like"/>
</dbReference>
<evidence type="ECO:0000256" key="13">
    <source>
        <dbReference type="ARBA" id="ARBA00064550"/>
    </source>
</evidence>
<comment type="function">
    <text evidence="12">Regulates transcription in association with TATA binding protein (TBP). Removes TBP from the TATA box via its C-terminal ATPase activity. Both transcription activation and repression require its ATPase activity. Part of the NCT transcriptional regulatory complex that acts as a key regulator of ergosterol biosynthesis and the azole exporter cdr1B. The NCT complex binds the promoters of genes linked to azole susceptibility, and especially represses the expression of cdr1B transporter.</text>
</comment>
<keyword evidence="10" id="KW-0804">Transcription</keyword>
<gene>
    <name evidence="20" type="ORF">B0T24DRAFT_160347</name>
</gene>
<dbReference type="InterPro" id="IPR022707">
    <property type="entry name" value="Mot1_central_dom"/>
</dbReference>
<evidence type="ECO:0000256" key="17">
    <source>
        <dbReference type="SAM" id="MobiDB-lite"/>
    </source>
</evidence>
<reference evidence="20" key="2">
    <citation type="submission" date="2023-06" db="EMBL/GenBank/DDBJ databases">
        <authorList>
            <consortium name="Lawrence Berkeley National Laboratory"/>
            <person name="Haridas S."/>
            <person name="Hensen N."/>
            <person name="Bonometti L."/>
            <person name="Westerberg I."/>
            <person name="Brannstrom I.O."/>
            <person name="Guillou S."/>
            <person name="Cros-Aarteil S."/>
            <person name="Calhoun S."/>
            <person name="Kuo A."/>
            <person name="Mondo S."/>
            <person name="Pangilinan J."/>
            <person name="Riley R."/>
            <person name="Labutti K."/>
            <person name="Andreopoulos B."/>
            <person name="Lipzen A."/>
            <person name="Chen C."/>
            <person name="Yanf M."/>
            <person name="Daum C."/>
            <person name="Ng V."/>
            <person name="Clum A."/>
            <person name="Steindorff A."/>
            <person name="Ohm R."/>
            <person name="Martin F."/>
            <person name="Silar P."/>
            <person name="Natvig D."/>
            <person name="Lalanne C."/>
            <person name="Gautier V."/>
            <person name="Ament-Velasquez S.L."/>
            <person name="Kruys A."/>
            <person name="Hutchinson M.I."/>
            <person name="Powell A.J."/>
            <person name="Barry K."/>
            <person name="Miller A.N."/>
            <person name="Grigoriev I.V."/>
            <person name="Debuchy R."/>
            <person name="Gladieux P."/>
            <person name="Thoren M.H."/>
            <person name="Johannesson H."/>
        </authorList>
    </citation>
    <scope>NUCLEOTIDE SEQUENCE</scope>
    <source>
        <strain evidence="20">CBS 958.72</strain>
    </source>
</reference>
<dbReference type="Gene3D" id="3.40.50.10810">
    <property type="entry name" value="Tandem AAA-ATPase domain"/>
    <property type="match status" value="1"/>
</dbReference>
<reference evidence="20" key="1">
    <citation type="journal article" date="2023" name="Mol. Phylogenet. Evol.">
        <title>Genome-scale phylogeny and comparative genomics of the fungal order Sordariales.</title>
        <authorList>
            <person name="Hensen N."/>
            <person name="Bonometti L."/>
            <person name="Westerberg I."/>
            <person name="Brannstrom I.O."/>
            <person name="Guillou S."/>
            <person name="Cros-Aarteil S."/>
            <person name="Calhoun S."/>
            <person name="Haridas S."/>
            <person name="Kuo A."/>
            <person name="Mondo S."/>
            <person name="Pangilinan J."/>
            <person name="Riley R."/>
            <person name="LaButti K."/>
            <person name="Andreopoulos B."/>
            <person name="Lipzen A."/>
            <person name="Chen C."/>
            <person name="Yan M."/>
            <person name="Daum C."/>
            <person name="Ng V."/>
            <person name="Clum A."/>
            <person name="Steindorff A."/>
            <person name="Ohm R.A."/>
            <person name="Martin F."/>
            <person name="Silar P."/>
            <person name="Natvig D.O."/>
            <person name="Lalanne C."/>
            <person name="Gautier V."/>
            <person name="Ament-Velasquez S.L."/>
            <person name="Kruys A."/>
            <person name="Hutchinson M.I."/>
            <person name="Powell A.J."/>
            <person name="Barry K."/>
            <person name="Miller A.N."/>
            <person name="Grigoriev I.V."/>
            <person name="Debuchy R."/>
            <person name="Gladieux P."/>
            <person name="Hiltunen Thoren M."/>
            <person name="Johannesson H."/>
        </authorList>
    </citation>
    <scope>NUCLEOTIDE SEQUENCE</scope>
    <source>
        <strain evidence="20">CBS 958.72</strain>
    </source>
</reference>
<keyword evidence="11" id="KW-0539">Nucleus</keyword>
<keyword evidence="6" id="KW-0347">Helicase</keyword>
<dbReference type="GO" id="GO:0005524">
    <property type="term" value="F:ATP binding"/>
    <property type="evidence" value="ECO:0007669"/>
    <property type="project" value="UniProtKB-KW"/>
</dbReference>
<dbReference type="GO" id="GO:0003677">
    <property type="term" value="F:DNA binding"/>
    <property type="evidence" value="ECO:0007669"/>
    <property type="project" value="UniProtKB-KW"/>
</dbReference>
<dbReference type="GO" id="GO:0005634">
    <property type="term" value="C:nucleus"/>
    <property type="evidence" value="ECO:0007669"/>
    <property type="project" value="UniProtKB-SubCell"/>
</dbReference>